<sequence length="233" mass="27334">MNSNHALPTFHALAVGVQHIYPQIFIETAKFYNHYVSMSSVTDQILTDRYFHTFLISYSHPRSLHLLYQYQIHFPQMLCLLITESPEQISELLDSSHLFWQIDTHTPKSTEYSLHQMWRWIRYTGYRKIGIDDSTISVAGGTLSLINETFEKNSIKYSLTNKQVAILKILLEYRGEIVSRNVLLDRIWSSEKFVTDRVIDTNIVALRKMFMDNGRNPQYLQTIFGQGYRLICE</sequence>
<dbReference type="RefSeq" id="WP_092318223.1">
    <property type="nucleotide sequence ID" value="NZ_FOKY01000002.1"/>
</dbReference>
<evidence type="ECO:0000259" key="3">
    <source>
        <dbReference type="PROSITE" id="PS51755"/>
    </source>
</evidence>
<dbReference type="SMART" id="SM00862">
    <property type="entry name" value="Trans_reg_C"/>
    <property type="match status" value="1"/>
</dbReference>
<reference evidence="5" key="1">
    <citation type="submission" date="2016-10" db="EMBL/GenBank/DDBJ databases">
        <authorList>
            <person name="Varghese N."/>
            <person name="Submissions S."/>
        </authorList>
    </citation>
    <scope>NUCLEOTIDE SEQUENCE [LARGE SCALE GENOMIC DNA]</scope>
    <source>
        <strain evidence="5">ATCC 43811</strain>
    </source>
</reference>
<dbReference type="GO" id="GO:0006355">
    <property type="term" value="P:regulation of DNA-templated transcription"/>
    <property type="evidence" value="ECO:0007669"/>
    <property type="project" value="InterPro"/>
</dbReference>
<dbReference type="STRING" id="34097.SAMN02745150_00492"/>
<keyword evidence="1 2" id="KW-0238">DNA-binding</keyword>
<dbReference type="InterPro" id="IPR016032">
    <property type="entry name" value="Sig_transdc_resp-reg_C-effctor"/>
</dbReference>
<feature type="domain" description="OmpR/PhoB-type" evidence="3">
    <location>
        <begin position="133"/>
        <end position="232"/>
    </location>
</feature>
<protein>
    <submittedName>
        <fullName evidence="4">Transcriptional regulatory protein, C terminal</fullName>
    </submittedName>
</protein>
<dbReference type="CDD" id="cd00383">
    <property type="entry name" value="trans_reg_C"/>
    <property type="match status" value="1"/>
</dbReference>
<evidence type="ECO:0000313" key="5">
    <source>
        <dbReference type="Proteomes" id="UP000240042"/>
    </source>
</evidence>
<feature type="DNA-binding region" description="OmpR/PhoB-type" evidence="2">
    <location>
        <begin position="133"/>
        <end position="232"/>
    </location>
</feature>
<gene>
    <name evidence="4" type="ORF">SAMN02745150_00492</name>
</gene>
<dbReference type="OrthoDB" id="9802426at2"/>
<dbReference type="AlphaFoldDB" id="A0A1I1DH40"/>
<evidence type="ECO:0000256" key="2">
    <source>
        <dbReference type="PROSITE-ProRule" id="PRU01091"/>
    </source>
</evidence>
<evidence type="ECO:0000256" key="1">
    <source>
        <dbReference type="ARBA" id="ARBA00023125"/>
    </source>
</evidence>
<dbReference type="GO" id="GO:0000160">
    <property type="term" value="P:phosphorelay signal transduction system"/>
    <property type="evidence" value="ECO:0007669"/>
    <property type="project" value="InterPro"/>
</dbReference>
<dbReference type="Gene3D" id="1.10.10.10">
    <property type="entry name" value="Winged helix-like DNA-binding domain superfamily/Winged helix DNA-binding domain"/>
    <property type="match status" value="1"/>
</dbReference>
<proteinExistence type="predicted"/>
<dbReference type="Proteomes" id="UP000240042">
    <property type="component" value="Unassembled WGS sequence"/>
</dbReference>
<evidence type="ECO:0000313" key="4">
    <source>
        <dbReference type="EMBL" id="SFB73692.1"/>
    </source>
</evidence>
<keyword evidence="5" id="KW-1185">Reference proteome</keyword>
<dbReference type="GO" id="GO:0003677">
    <property type="term" value="F:DNA binding"/>
    <property type="evidence" value="ECO:0007669"/>
    <property type="project" value="UniProtKB-UniRule"/>
</dbReference>
<dbReference type="SUPFAM" id="SSF46894">
    <property type="entry name" value="C-terminal effector domain of the bipartite response regulators"/>
    <property type="match status" value="1"/>
</dbReference>
<dbReference type="EMBL" id="FOKY01000002">
    <property type="protein sequence ID" value="SFB73692.1"/>
    <property type="molecule type" value="Genomic_DNA"/>
</dbReference>
<dbReference type="Pfam" id="PF00486">
    <property type="entry name" value="Trans_reg_C"/>
    <property type="match status" value="1"/>
</dbReference>
<accession>A0A1I1DH40</accession>
<dbReference type="InterPro" id="IPR036388">
    <property type="entry name" value="WH-like_DNA-bd_sf"/>
</dbReference>
<dbReference type="InterPro" id="IPR001867">
    <property type="entry name" value="OmpR/PhoB-type_DNA-bd"/>
</dbReference>
<dbReference type="PROSITE" id="PS51755">
    <property type="entry name" value="OMPR_PHOB"/>
    <property type="match status" value="1"/>
</dbReference>
<name>A0A1I1DH40_BREAD</name>
<organism evidence="4 5">
    <name type="scientific">Brevinema andersonii</name>
    <dbReference type="NCBI Taxonomy" id="34097"/>
    <lineage>
        <taxon>Bacteria</taxon>
        <taxon>Pseudomonadati</taxon>
        <taxon>Spirochaetota</taxon>
        <taxon>Spirochaetia</taxon>
        <taxon>Brevinematales</taxon>
        <taxon>Brevinemataceae</taxon>
        <taxon>Brevinema</taxon>
    </lineage>
</organism>